<dbReference type="InterPro" id="IPR013320">
    <property type="entry name" value="ConA-like_dom_sf"/>
</dbReference>
<dbReference type="GO" id="GO:0009986">
    <property type="term" value="C:cell surface"/>
    <property type="evidence" value="ECO:0007669"/>
    <property type="project" value="TreeGrafter"/>
</dbReference>
<organism evidence="17 18">
    <name type="scientific">Plectus sambesii</name>
    <dbReference type="NCBI Taxonomy" id="2011161"/>
    <lineage>
        <taxon>Eukaryota</taxon>
        <taxon>Metazoa</taxon>
        <taxon>Ecdysozoa</taxon>
        <taxon>Nematoda</taxon>
        <taxon>Chromadorea</taxon>
        <taxon>Plectida</taxon>
        <taxon>Plectina</taxon>
        <taxon>Plectoidea</taxon>
        <taxon>Plectidae</taxon>
        <taxon>Plectus</taxon>
    </lineage>
</organism>
<evidence type="ECO:0000256" key="6">
    <source>
        <dbReference type="ARBA" id="ARBA00022989"/>
    </source>
</evidence>
<feature type="transmembrane region" description="Helical" evidence="15">
    <location>
        <begin position="724"/>
        <end position="750"/>
    </location>
</feature>
<feature type="domain" description="Cadherin" evidence="16">
    <location>
        <begin position="21"/>
        <end position="115"/>
    </location>
</feature>
<evidence type="ECO:0000256" key="5">
    <source>
        <dbReference type="ARBA" id="ARBA00022889"/>
    </source>
</evidence>
<keyword evidence="6 15" id="KW-1133">Transmembrane helix</keyword>
<accession>A0A914X1V8</accession>
<evidence type="ECO:0000259" key="16">
    <source>
        <dbReference type="PROSITE" id="PS50268"/>
    </source>
</evidence>
<dbReference type="InterPro" id="IPR020894">
    <property type="entry name" value="Cadherin_CS"/>
</dbReference>
<dbReference type="InterPro" id="IPR002126">
    <property type="entry name" value="Cadherin-like_dom"/>
</dbReference>
<dbReference type="Pfam" id="PF19699">
    <property type="entry name" value="CLSTN_C"/>
    <property type="match status" value="2"/>
</dbReference>
<evidence type="ECO:0000256" key="15">
    <source>
        <dbReference type="SAM" id="Phobius"/>
    </source>
</evidence>
<protein>
    <submittedName>
        <fullName evidence="18">Cadherin domain-containing protein</fullName>
    </submittedName>
</protein>
<feature type="compositionally biased region" description="Acidic residues" evidence="14">
    <location>
        <begin position="824"/>
        <end position="836"/>
    </location>
</feature>
<keyword evidence="8 15" id="KW-0472">Membrane</keyword>
<dbReference type="GO" id="GO:0051965">
    <property type="term" value="P:positive regulation of synapse assembly"/>
    <property type="evidence" value="ECO:0007669"/>
    <property type="project" value="TreeGrafter"/>
</dbReference>
<dbReference type="Pfam" id="PF00028">
    <property type="entry name" value="Cadherin"/>
    <property type="match status" value="1"/>
</dbReference>
<evidence type="ECO:0000256" key="10">
    <source>
        <dbReference type="ARBA" id="ARBA00034103"/>
    </source>
</evidence>
<dbReference type="Gene3D" id="2.60.40.60">
    <property type="entry name" value="Cadherins"/>
    <property type="match status" value="1"/>
</dbReference>
<dbReference type="PANTHER" id="PTHR14139">
    <property type="entry name" value="CALSYNTENIN"/>
    <property type="match status" value="1"/>
</dbReference>
<dbReference type="PROSITE" id="PS50268">
    <property type="entry name" value="CADHERIN_2"/>
    <property type="match status" value="1"/>
</dbReference>
<evidence type="ECO:0000256" key="11">
    <source>
        <dbReference type="ARBA" id="ARBA00035015"/>
    </source>
</evidence>
<proteinExistence type="inferred from homology"/>
<keyword evidence="2" id="KW-0732">Signal</keyword>
<evidence type="ECO:0000256" key="4">
    <source>
        <dbReference type="ARBA" id="ARBA00022837"/>
    </source>
</evidence>
<evidence type="ECO:0000313" key="18">
    <source>
        <dbReference type="WBParaSite" id="PSAMB.scaffold6302size9776.g28251.t1"/>
    </source>
</evidence>
<keyword evidence="9" id="KW-0325">Glycoprotein</keyword>
<evidence type="ECO:0000256" key="8">
    <source>
        <dbReference type="ARBA" id="ARBA00023136"/>
    </source>
</evidence>
<dbReference type="Proteomes" id="UP000887566">
    <property type="component" value="Unplaced"/>
</dbReference>
<dbReference type="Gene3D" id="2.60.120.200">
    <property type="match status" value="1"/>
</dbReference>
<dbReference type="GO" id="GO:0012505">
    <property type="term" value="C:endomembrane system"/>
    <property type="evidence" value="ECO:0007669"/>
    <property type="project" value="UniProtKB-SubCell"/>
</dbReference>
<dbReference type="InterPro" id="IPR015919">
    <property type="entry name" value="Cadherin-like_sf"/>
</dbReference>
<name>A0A914X1V8_9BILA</name>
<dbReference type="GO" id="GO:0045211">
    <property type="term" value="C:postsynaptic membrane"/>
    <property type="evidence" value="ECO:0007669"/>
    <property type="project" value="TreeGrafter"/>
</dbReference>
<dbReference type="GO" id="GO:0007156">
    <property type="term" value="P:homophilic cell adhesion via plasma membrane adhesion molecules"/>
    <property type="evidence" value="ECO:0007669"/>
    <property type="project" value="InterPro"/>
</dbReference>
<comment type="similarity">
    <text evidence="11">Belongs to the calsyntenin family.</text>
</comment>
<dbReference type="CDD" id="cd11304">
    <property type="entry name" value="Cadherin_repeat"/>
    <property type="match status" value="1"/>
</dbReference>
<feature type="region of interest" description="Disordered" evidence="14">
    <location>
        <begin position="754"/>
        <end position="865"/>
    </location>
</feature>
<evidence type="ECO:0000256" key="1">
    <source>
        <dbReference type="ARBA" id="ARBA00022692"/>
    </source>
</evidence>
<keyword evidence="5" id="KW-0130">Cell adhesion</keyword>
<dbReference type="PANTHER" id="PTHR14139:SF2">
    <property type="entry name" value="CALSYNTENIN-1"/>
    <property type="match status" value="1"/>
</dbReference>
<keyword evidence="1 15" id="KW-0812">Transmembrane</keyword>
<evidence type="ECO:0000313" key="17">
    <source>
        <dbReference type="Proteomes" id="UP000887566"/>
    </source>
</evidence>
<dbReference type="GO" id="GO:0005509">
    <property type="term" value="F:calcium ion binding"/>
    <property type="evidence" value="ECO:0007669"/>
    <property type="project" value="UniProtKB-UniRule"/>
</dbReference>
<dbReference type="InterPro" id="IPR045588">
    <property type="entry name" value="CLSTN_C"/>
</dbReference>
<dbReference type="AlphaFoldDB" id="A0A914X1V8"/>
<evidence type="ECO:0000256" key="12">
    <source>
        <dbReference type="ARBA" id="ARBA00046288"/>
    </source>
</evidence>
<dbReference type="PROSITE" id="PS00232">
    <property type="entry name" value="CADHERIN_1"/>
    <property type="match status" value="1"/>
</dbReference>
<keyword evidence="3" id="KW-0677">Repeat</keyword>
<evidence type="ECO:0000256" key="2">
    <source>
        <dbReference type="ARBA" id="ARBA00022729"/>
    </source>
</evidence>
<evidence type="ECO:0000256" key="13">
    <source>
        <dbReference type="PROSITE-ProRule" id="PRU00043"/>
    </source>
</evidence>
<dbReference type="SUPFAM" id="SSF49899">
    <property type="entry name" value="Concanavalin A-like lectins/glucanases"/>
    <property type="match status" value="1"/>
</dbReference>
<sequence>CFSVSLEIAVKDTNDHAPEFDQPWYTVEVDEGRLYAEITRLTATDKDCGHPYGQICRYEITNALKDLPFAISEQGVLRNTQPLNYTRAHSHILSIVANDCGMRKSKSTLVTVNVREACVAGVRGVEDRVDYYPGSGAKFLAPEATISTCDNKDRDCAIKRVEAVVRLRTDHIAQGCDRDAIASKDARDRCGLNAATVDLLPRPELANAKEENDVTADLDENYFFDGNDNAVIVPAETAKPLIPAQFTLSFSMKHAEGSVEEQKAKHTILCESDDAHMNRHHFAVYVRHCKLEMLMRREHESEPESRFRPAEWRWKLAEACDNNWHHYAVLFRSVDQVELYIDGKLFESNDKNPEILDDWPLHQTKDLKTRLVVGACWHSRAQKMSQFFKGHLAGMLYLPSVVESPSALQCMHQCKEQLQFNGLDTLVPGEEAIFNRDMSVLTLKATTAEDVAKLLRQVAYVNLRSIPTPGHRGFDMETTIECAAGDRAPLPAAKGYVFVQKAAPPVLKISGQSVVIHTREDVKNGAVMLPDVKITVTQPDTDGSEHETTPKHMLDWCKVHLTPGRDMDLEYFSSPASLIASMHLDFEHDKDGLLVKGIEKVKGYREVLSKIHYFNVRPDSYSKRTYVVQCSMLNGSVLSNEFTVSMSIEAPKPQEVPAIPAEPQPAAAVEEPATTVVEAVELQHEKEPVIDEVNSHRLQNILEMDLPRPKAMLNHRGYDVGQGAIAGGAVAVVVVVCVGFLLVLLVVGVLRMRGSPPSRSGSRRRGTRKATNPEAGMEWDGQDLNITVNPLDAVDAGHPEAAGNQDDYTDEDSSDGGDSYRDEELTDDDEEDEVEEVLPHVTSSNGRTGSHGLEWDDTVLTHVAR</sequence>
<evidence type="ECO:0000256" key="9">
    <source>
        <dbReference type="ARBA" id="ARBA00023180"/>
    </source>
</evidence>
<evidence type="ECO:0000256" key="3">
    <source>
        <dbReference type="ARBA" id="ARBA00022737"/>
    </source>
</evidence>
<evidence type="ECO:0000256" key="7">
    <source>
        <dbReference type="ARBA" id="ARBA00023018"/>
    </source>
</evidence>
<dbReference type="FunFam" id="2.60.40.60:FF:000352">
    <property type="entry name" value="CAlSYntenin/Alcadein homolog"/>
    <property type="match status" value="1"/>
</dbReference>
<evidence type="ECO:0000256" key="14">
    <source>
        <dbReference type="SAM" id="MobiDB-lite"/>
    </source>
</evidence>
<keyword evidence="4 13" id="KW-0106">Calcium</keyword>
<keyword evidence="17" id="KW-1185">Reference proteome</keyword>
<dbReference type="SUPFAM" id="SSF49313">
    <property type="entry name" value="Cadherin-like"/>
    <property type="match status" value="1"/>
</dbReference>
<dbReference type="GO" id="GO:0050806">
    <property type="term" value="P:positive regulation of synaptic transmission"/>
    <property type="evidence" value="ECO:0007669"/>
    <property type="project" value="TreeGrafter"/>
</dbReference>
<reference evidence="18" key="1">
    <citation type="submission" date="2022-11" db="UniProtKB">
        <authorList>
            <consortium name="WormBaseParasite"/>
        </authorList>
    </citation>
    <scope>IDENTIFICATION</scope>
</reference>
<keyword evidence="7" id="KW-0770">Synapse</keyword>
<dbReference type="WBParaSite" id="PSAMB.scaffold6302size9776.g28251.t1">
    <property type="protein sequence ID" value="PSAMB.scaffold6302size9776.g28251.t1"/>
    <property type="gene ID" value="PSAMB.scaffold6302size9776.g28251"/>
</dbReference>
<comment type="subcellular location">
    <subcellularLocation>
        <location evidence="12">Endomembrane system</location>
        <topology evidence="12">Single-pass type I membrane protein</topology>
    </subcellularLocation>
    <subcellularLocation>
        <location evidence="10">Synapse</location>
    </subcellularLocation>
</comment>